<dbReference type="PIRSF" id="PIRSF026760">
    <property type="entry name" value="UCP026760"/>
    <property type="match status" value="1"/>
</dbReference>
<accession>A0A5M6ZHR7</accession>
<dbReference type="RefSeq" id="WP_150022903.1">
    <property type="nucleotide sequence ID" value="NZ_VWOJ01000002.1"/>
</dbReference>
<protein>
    <submittedName>
        <fullName evidence="3">DUF1611 domain-containing protein</fullName>
    </submittedName>
</protein>
<dbReference type="SUPFAM" id="SSF52540">
    <property type="entry name" value="P-loop containing nucleoside triphosphate hydrolases"/>
    <property type="match status" value="1"/>
</dbReference>
<dbReference type="Gene3D" id="3.40.50.720">
    <property type="entry name" value="NAD(P)-binding Rossmann-like Domain"/>
    <property type="match status" value="1"/>
</dbReference>
<dbReference type="Proteomes" id="UP000325122">
    <property type="component" value="Unassembled WGS sequence"/>
</dbReference>
<dbReference type="InterPro" id="IPR035086">
    <property type="entry name" value="DgcN-like_C"/>
</dbReference>
<name>A0A5M6ZHR7_9PROT</name>
<dbReference type="Gene3D" id="3.40.50.300">
    <property type="entry name" value="P-loop containing nucleotide triphosphate hydrolases"/>
    <property type="match status" value="1"/>
</dbReference>
<gene>
    <name evidence="3" type="ORF">F1654_07480</name>
</gene>
<dbReference type="PANTHER" id="PTHR40690:SF1">
    <property type="entry name" value="DUF1611 DOMAIN-CONTAINING PROTEIN"/>
    <property type="match status" value="1"/>
</dbReference>
<dbReference type="PANTHER" id="PTHR40690">
    <property type="entry name" value="GLL3100 PROTEIN"/>
    <property type="match status" value="1"/>
</dbReference>
<proteinExistence type="predicted"/>
<dbReference type="InterPro" id="IPR035402">
    <property type="entry name" value="DgcN-like_N"/>
</dbReference>
<evidence type="ECO:0000313" key="3">
    <source>
        <dbReference type="EMBL" id="KAA5803635.1"/>
    </source>
</evidence>
<feature type="domain" description="D-glutamate N-acetyltransferase-like N-terminal" evidence="2">
    <location>
        <begin position="49"/>
        <end position="123"/>
    </location>
</feature>
<keyword evidence="4" id="KW-1185">Reference proteome</keyword>
<dbReference type="AlphaFoldDB" id="A0A5M6ZHR7"/>
<evidence type="ECO:0000259" key="2">
    <source>
        <dbReference type="Pfam" id="PF17396"/>
    </source>
</evidence>
<sequence>MIALPYLVFLGDADREVGVKTAQGVLYWRPDQVAGQYRLPGCELDLGIADMDYEAAVKAGARTVLIGIANRGGILPERWIEPLRLALEAGLDIASGLHQRLSSFAVLKETADRLGRQLHDVRHWSGPPIALGTGERRPGKRVLMVGTDCNIGKKYAALAVAREMAARGVKSTFRATGQTGLLIAGEGVAIDAIPADFVSGAVEMLCPANTEDHWDVIEGQASVLHPFFGQVTHGLVLGAQPDVLVLCHEAGRAHIRGLPHRPLPSLTETLEAHLAAARINNRDVRAAAVSVNTGALTPEAAEAALEAARAETGLPATDPIRHGAGAIVDAVLKAG</sequence>
<organism evidence="3 4">
    <name type="scientific">Alkalicaulis satelles</name>
    <dbReference type="NCBI Taxonomy" id="2609175"/>
    <lineage>
        <taxon>Bacteria</taxon>
        <taxon>Pseudomonadati</taxon>
        <taxon>Pseudomonadota</taxon>
        <taxon>Alphaproteobacteria</taxon>
        <taxon>Maricaulales</taxon>
        <taxon>Maricaulaceae</taxon>
        <taxon>Alkalicaulis</taxon>
    </lineage>
</organism>
<dbReference type="InterPro" id="IPR011669">
    <property type="entry name" value="DgcN-like"/>
</dbReference>
<dbReference type="Pfam" id="PF17396">
    <property type="entry name" value="DUF1611_N"/>
    <property type="match status" value="1"/>
</dbReference>
<dbReference type="EMBL" id="VWOJ01000002">
    <property type="protein sequence ID" value="KAA5803635.1"/>
    <property type="molecule type" value="Genomic_DNA"/>
</dbReference>
<evidence type="ECO:0000259" key="1">
    <source>
        <dbReference type="Pfam" id="PF07755"/>
    </source>
</evidence>
<dbReference type="Pfam" id="PF07755">
    <property type="entry name" value="DUF1611"/>
    <property type="match status" value="1"/>
</dbReference>
<comment type="caution">
    <text evidence="3">The sequence shown here is derived from an EMBL/GenBank/DDBJ whole genome shotgun (WGS) entry which is preliminary data.</text>
</comment>
<dbReference type="InterPro" id="IPR027417">
    <property type="entry name" value="P-loop_NTPase"/>
</dbReference>
<evidence type="ECO:0000313" key="4">
    <source>
        <dbReference type="Proteomes" id="UP000325122"/>
    </source>
</evidence>
<reference evidence="3 4" key="1">
    <citation type="submission" date="2019-09" db="EMBL/GenBank/DDBJ databases">
        <authorList>
            <person name="Kevbrin V."/>
            <person name="Grouzdev D.S."/>
        </authorList>
    </citation>
    <scope>NUCLEOTIDE SEQUENCE [LARGE SCALE GENOMIC DNA]</scope>
    <source>
        <strain evidence="3 4">G-192</strain>
    </source>
</reference>
<feature type="domain" description="D-glutamate N-acetyltransferase-like C-terminal" evidence="1">
    <location>
        <begin position="132"/>
        <end position="328"/>
    </location>
</feature>